<dbReference type="Proteomes" id="UP000324222">
    <property type="component" value="Unassembled WGS sequence"/>
</dbReference>
<dbReference type="AlphaFoldDB" id="A0A5B7GNG7"/>
<reference evidence="1 2" key="1">
    <citation type="submission" date="2019-05" db="EMBL/GenBank/DDBJ databases">
        <title>Another draft genome of Portunus trituberculatus and its Hox gene families provides insights of decapod evolution.</title>
        <authorList>
            <person name="Jeong J.-H."/>
            <person name="Song I."/>
            <person name="Kim S."/>
            <person name="Choi T."/>
            <person name="Kim D."/>
            <person name="Ryu S."/>
            <person name="Kim W."/>
        </authorList>
    </citation>
    <scope>NUCLEOTIDE SEQUENCE [LARGE SCALE GENOMIC DNA]</scope>
    <source>
        <tissue evidence="1">Muscle</tissue>
    </source>
</reference>
<comment type="caution">
    <text evidence="1">The sequence shown here is derived from an EMBL/GenBank/DDBJ whole genome shotgun (WGS) entry which is preliminary data.</text>
</comment>
<protein>
    <submittedName>
        <fullName evidence="1">Uncharacterized protein</fullName>
    </submittedName>
</protein>
<evidence type="ECO:0000313" key="2">
    <source>
        <dbReference type="Proteomes" id="UP000324222"/>
    </source>
</evidence>
<dbReference type="EMBL" id="VSRR010016315">
    <property type="protein sequence ID" value="MPC59159.1"/>
    <property type="molecule type" value="Genomic_DNA"/>
</dbReference>
<keyword evidence="2" id="KW-1185">Reference proteome</keyword>
<name>A0A5B7GNG7_PORTR</name>
<accession>A0A5B7GNG7</accession>
<organism evidence="1 2">
    <name type="scientific">Portunus trituberculatus</name>
    <name type="common">Swimming crab</name>
    <name type="synonym">Neptunus trituberculatus</name>
    <dbReference type="NCBI Taxonomy" id="210409"/>
    <lineage>
        <taxon>Eukaryota</taxon>
        <taxon>Metazoa</taxon>
        <taxon>Ecdysozoa</taxon>
        <taxon>Arthropoda</taxon>
        <taxon>Crustacea</taxon>
        <taxon>Multicrustacea</taxon>
        <taxon>Malacostraca</taxon>
        <taxon>Eumalacostraca</taxon>
        <taxon>Eucarida</taxon>
        <taxon>Decapoda</taxon>
        <taxon>Pleocyemata</taxon>
        <taxon>Brachyura</taxon>
        <taxon>Eubrachyura</taxon>
        <taxon>Portunoidea</taxon>
        <taxon>Portunidae</taxon>
        <taxon>Portuninae</taxon>
        <taxon>Portunus</taxon>
    </lineage>
</organism>
<evidence type="ECO:0000313" key="1">
    <source>
        <dbReference type="EMBL" id="MPC59159.1"/>
    </source>
</evidence>
<sequence>MWSTAYSSGVISALHFSRVAAAGGLWPSGQRVSKDTIPLRRPVRSGLGAA</sequence>
<gene>
    <name evidence="1" type="ORF">E2C01_053174</name>
</gene>
<proteinExistence type="predicted"/>